<accession>A0A7I9VJD0</accession>
<keyword evidence="6 8" id="KW-0479">Metal-binding</keyword>
<feature type="binding site" evidence="8">
    <location>
        <position position="65"/>
    </location>
    <ligand>
        <name>Ni(2+)</name>
        <dbReference type="ChEBI" id="CHEBI:49786"/>
    </ligand>
</feature>
<comment type="cofactor">
    <cofactor evidence="1 8">
        <name>Ni(2+)</name>
        <dbReference type="ChEBI" id="CHEBI:49786"/>
    </cofactor>
</comment>
<dbReference type="Gene3D" id="1.10.645.10">
    <property type="entry name" value="Cytochrome-c3 Hydrogenase, chain B"/>
    <property type="match status" value="1"/>
</dbReference>
<evidence type="ECO:0000313" key="11">
    <source>
        <dbReference type="Proteomes" id="UP000503640"/>
    </source>
</evidence>
<sequence length="481" mass="52212">MEKRITVSPVTRIEGHLGLELEISERGTVLAAYASGTLFRGFESIMRGRDPRDAIHLTQRICGVCPVPHARTAVEVLEAAFGVQVSRNATLLRNLVQGAGSVSDHILHFYHLALLDYVHGPAMPPYTPAISADQRFSEAEAAVFADHYLQALEMRRRAQEMGALFAGKLPHVMTFAPGGVTQQPTAASVADFRSGLDQLIPFIENVYIPDVMKVAERYPDYLEIGAGPGNLLSFGAYPDGAGGQLFEAGKFLEHGHPRGEHSWNWAERPGDEHARRHVFPLTAGDVASIDESVKHAFYGGPRRHGGDPATPNPDKPGAYSWVKAPRLGDEVFQVGALARMIVSGNYRGGLSVMDRLLANAFETAKVAGAMRTWLDGLALDGSGYQPVTTMPKAGQAVALTEAPRGALAHWLEYADGKVTGYRIITPTSWNASPRDDRERPGPIEQALIGVRVADRSQPVEVYRVIHSFDPCMGCAVHTTIV</sequence>
<dbReference type="InterPro" id="IPR029014">
    <property type="entry name" value="NiFe-Hase_large"/>
</dbReference>
<evidence type="ECO:0000256" key="6">
    <source>
        <dbReference type="ARBA" id="ARBA00022723"/>
    </source>
</evidence>
<dbReference type="InterPro" id="IPR050867">
    <property type="entry name" value="NiFe/NiFeSe_hydrgnase_LSU"/>
</dbReference>
<dbReference type="GO" id="GO:0016151">
    <property type="term" value="F:nickel cation binding"/>
    <property type="evidence" value="ECO:0007669"/>
    <property type="project" value="InterPro"/>
</dbReference>
<comment type="subunit">
    <text evidence="4">Heterodimer of a large and a small subunit.</text>
</comment>
<dbReference type="GO" id="GO:0030313">
    <property type="term" value="C:cell envelope"/>
    <property type="evidence" value="ECO:0007669"/>
    <property type="project" value="UniProtKB-SubCell"/>
</dbReference>
<gene>
    <name evidence="10" type="primary">hysA</name>
    <name evidence="10" type="ORF">AMYX_12520</name>
</gene>
<feature type="binding site" evidence="8">
    <location>
        <position position="43"/>
    </location>
    <ligand>
        <name>Mg(2+)</name>
        <dbReference type="ChEBI" id="CHEBI:18420"/>
    </ligand>
</feature>
<evidence type="ECO:0000313" key="10">
    <source>
        <dbReference type="EMBL" id="GEJ56511.1"/>
    </source>
</evidence>
<comment type="cofactor">
    <cofactor evidence="8">
        <name>Fe cation</name>
        <dbReference type="ChEBI" id="CHEBI:24875"/>
    </cofactor>
</comment>
<dbReference type="PROSITE" id="PS00508">
    <property type="entry name" value="NI_HGENASE_L_2"/>
    <property type="match status" value="1"/>
</dbReference>
<evidence type="ECO:0000256" key="8">
    <source>
        <dbReference type="PIRSR" id="PIRSR601501-1"/>
    </source>
</evidence>
<evidence type="ECO:0000256" key="9">
    <source>
        <dbReference type="RuleBase" id="RU003896"/>
    </source>
</evidence>
<evidence type="ECO:0000256" key="4">
    <source>
        <dbReference type="ARBA" id="ARBA00011771"/>
    </source>
</evidence>
<evidence type="ECO:0000256" key="3">
    <source>
        <dbReference type="ARBA" id="ARBA00009292"/>
    </source>
</evidence>
<dbReference type="RefSeq" id="WP_176064026.1">
    <property type="nucleotide sequence ID" value="NZ_BJTG01000003.1"/>
</dbReference>
<reference evidence="11" key="1">
    <citation type="journal article" date="2020" name="Appl. Environ. Microbiol.">
        <title>Diazotrophic Anaeromyxobacter Isolates from Soils.</title>
        <authorList>
            <person name="Masuda Y."/>
            <person name="Yamanaka H."/>
            <person name="Xu Z.X."/>
            <person name="Shiratori Y."/>
            <person name="Aono T."/>
            <person name="Amachi S."/>
            <person name="Senoo K."/>
            <person name="Itoh H."/>
        </authorList>
    </citation>
    <scope>NUCLEOTIDE SEQUENCE [LARGE SCALE GENOMIC DNA]</scope>
    <source>
        <strain evidence="11">R267</strain>
    </source>
</reference>
<comment type="similarity">
    <text evidence="3 9">Belongs to the [NiFe]/[NiFeSe] hydrogenase large subunit family.</text>
</comment>
<dbReference type="InterPro" id="IPR001501">
    <property type="entry name" value="Ni-dep_hyd_lsu"/>
</dbReference>
<dbReference type="Pfam" id="PF00374">
    <property type="entry name" value="NiFeSe_Hases"/>
    <property type="match status" value="3"/>
</dbReference>
<dbReference type="PANTHER" id="PTHR42958">
    <property type="entry name" value="HYDROGENASE-2 LARGE CHAIN"/>
    <property type="match status" value="1"/>
</dbReference>
<comment type="caution">
    <text evidence="10">The sequence shown here is derived from an EMBL/GenBank/DDBJ whole genome shotgun (WGS) entry which is preliminary data.</text>
</comment>
<evidence type="ECO:0000256" key="2">
    <source>
        <dbReference type="ARBA" id="ARBA00004196"/>
    </source>
</evidence>
<feature type="binding site" evidence="8">
    <location>
        <position position="477"/>
    </location>
    <ligand>
        <name>Mg(2+)</name>
        <dbReference type="ChEBI" id="CHEBI:18420"/>
    </ligand>
</feature>
<evidence type="ECO:0000256" key="1">
    <source>
        <dbReference type="ARBA" id="ARBA00001967"/>
    </source>
</evidence>
<dbReference type="Proteomes" id="UP000503640">
    <property type="component" value="Unassembled WGS sequence"/>
</dbReference>
<dbReference type="AlphaFoldDB" id="A0A7I9VJD0"/>
<evidence type="ECO:0000256" key="7">
    <source>
        <dbReference type="ARBA" id="ARBA00023002"/>
    </source>
</evidence>
<feature type="binding site" evidence="8">
    <location>
        <position position="65"/>
    </location>
    <ligand>
        <name>Fe cation</name>
        <dbReference type="ChEBI" id="CHEBI:24875"/>
    </ligand>
</feature>
<keyword evidence="11" id="KW-1185">Reference proteome</keyword>
<keyword evidence="5 8" id="KW-0533">Nickel</keyword>
<keyword evidence="8" id="KW-0408">Iron</keyword>
<feature type="binding site" evidence="8">
    <location>
        <position position="474"/>
    </location>
    <ligand>
        <name>Fe cation</name>
        <dbReference type="ChEBI" id="CHEBI:24875"/>
    </ligand>
</feature>
<dbReference type="PANTHER" id="PTHR42958:SF2">
    <property type="entry name" value="UPTAKE HYDROGENASE LARGE SUBUNIT"/>
    <property type="match status" value="1"/>
</dbReference>
<keyword evidence="7 9" id="KW-0560">Oxidoreductase</keyword>
<feature type="binding site" evidence="8">
    <location>
        <position position="62"/>
    </location>
    <ligand>
        <name>Mg(2+)</name>
        <dbReference type="ChEBI" id="CHEBI:18420"/>
    </ligand>
</feature>
<evidence type="ECO:0000256" key="5">
    <source>
        <dbReference type="ARBA" id="ARBA00022596"/>
    </source>
</evidence>
<name>A0A7I9VJD0_9BACT</name>
<dbReference type="PROSITE" id="PS00507">
    <property type="entry name" value="NI_HGENASE_L_1"/>
    <property type="match status" value="1"/>
</dbReference>
<organism evidence="10 11">
    <name type="scientific">Anaeromyxobacter diazotrophicus</name>
    <dbReference type="NCBI Taxonomy" id="2590199"/>
    <lineage>
        <taxon>Bacteria</taxon>
        <taxon>Pseudomonadati</taxon>
        <taxon>Myxococcota</taxon>
        <taxon>Myxococcia</taxon>
        <taxon>Myxococcales</taxon>
        <taxon>Cystobacterineae</taxon>
        <taxon>Anaeromyxobacteraceae</taxon>
        <taxon>Anaeromyxobacter</taxon>
    </lineage>
</organism>
<comment type="subcellular location">
    <subcellularLocation>
        <location evidence="2">Cell envelope</location>
    </subcellularLocation>
</comment>
<feature type="binding site" evidence="8">
    <location>
        <position position="423"/>
    </location>
    <ligand>
        <name>Mg(2+)</name>
        <dbReference type="ChEBI" id="CHEBI:18420"/>
    </ligand>
</feature>
<keyword evidence="8" id="KW-0460">Magnesium</keyword>
<proteinExistence type="inferred from homology"/>
<dbReference type="GO" id="GO:0008901">
    <property type="term" value="F:ferredoxin hydrogenase activity"/>
    <property type="evidence" value="ECO:0007669"/>
    <property type="project" value="InterPro"/>
</dbReference>
<feature type="binding site" evidence="8">
    <location>
        <position position="471"/>
    </location>
    <ligand>
        <name>Ni(2+)</name>
        <dbReference type="ChEBI" id="CHEBI:49786"/>
    </ligand>
</feature>
<dbReference type="InterPro" id="IPR018194">
    <property type="entry name" value="Ni-dep_hyd_lsu_Ni_BS"/>
</dbReference>
<dbReference type="EMBL" id="BJTG01000003">
    <property type="protein sequence ID" value="GEJ56511.1"/>
    <property type="molecule type" value="Genomic_DNA"/>
</dbReference>
<dbReference type="SUPFAM" id="SSF56762">
    <property type="entry name" value="HydB/Nqo4-like"/>
    <property type="match status" value="1"/>
</dbReference>
<protein>
    <submittedName>
        <fullName evidence="10">Iron hydrogenase</fullName>
    </submittedName>
</protein>